<accession>A0A1I2EHZ9</accession>
<keyword evidence="4 9" id="KW-0456">Lyase</keyword>
<evidence type="ECO:0000256" key="7">
    <source>
        <dbReference type="ARBA" id="ARBA00040167"/>
    </source>
</evidence>
<dbReference type="GO" id="GO:0004852">
    <property type="term" value="F:uroporphyrinogen-III synthase activity"/>
    <property type="evidence" value="ECO:0007669"/>
    <property type="project" value="UniProtKB-UniRule"/>
</dbReference>
<dbReference type="AlphaFoldDB" id="A0A1I2EHZ9"/>
<evidence type="ECO:0000256" key="8">
    <source>
        <dbReference type="ARBA" id="ARBA00048617"/>
    </source>
</evidence>
<dbReference type="CDD" id="cd06578">
    <property type="entry name" value="HemD"/>
    <property type="match status" value="1"/>
</dbReference>
<comment type="similarity">
    <text evidence="2 9">Belongs to the uroporphyrinogen-III synthase family.</text>
</comment>
<comment type="catalytic activity">
    <reaction evidence="8 9">
        <text>hydroxymethylbilane = uroporphyrinogen III + H2O</text>
        <dbReference type="Rhea" id="RHEA:18965"/>
        <dbReference type="ChEBI" id="CHEBI:15377"/>
        <dbReference type="ChEBI" id="CHEBI:57308"/>
        <dbReference type="ChEBI" id="CHEBI:57845"/>
        <dbReference type="EC" id="4.2.1.75"/>
    </reaction>
</comment>
<dbReference type="PANTHER" id="PTHR38042:SF1">
    <property type="entry name" value="UROPORPHYRINOGEN-III SYNTHASE, CHLOROPLASTIC"/>
    <property type="match status" value="1"/>
</dbReference>
<dbReference type="Gene3D" id="3.40.50.10090">
    <property type="match status" value="2"/>
</dbReference>
<evidence type="ECO:0000313" key="12">
    <source>
        <dbReference type="Proteomes" id="UP000199119"/>
    </source>
</evidence>
<dbReference type="STRING" id="1177982.SAMN04489711_107133"/>
<evidence type="ECO:0000256" key="3">
    <source>
        <dbReference type="ARBA" id="ARBA00013109"/>
    </source>
</evidence>
<organism evidence="11 12">
    <name type="scientific">Paracidovorax wautersii</name>
    <dbReference type="NCBI Taxonomy" id="1177982"/>
    <lineage>
        <taxon>Bacteria</taxon>
        <taxon>Pseudomonadati</taxon>
        <taxon>Pseudomonadota</taxon>
        <taxon>Betaproteobacteria</taxon>
        <taxon>Burkholderiales</taxon>
        <taxon>Comamonadaceae</taxon>
        <taxon>Paracidovorax</taxon>
    </lineage>
</organism>
<dbReference type="InterPro" id="IPR039793">
    <property type="entry name" value="UROS/Hem4"/>
</dbReference>
<keyword evidence="12" id="KW-1185">Reference proteome</keyword>
<evidence type="ECO:0000256" key="9">
    <source>
        <dbReference type="RuleBase" id="RU366031"/>
    </source>
</evidence>
<dbReference type="RefSeq" id="WP_092939770.1">
    <property type="nucleotide sequence ID" value="NZ_FONX01000007.1"/>
</dbReference>
<keyword evidence="5 9" id="KW-0627">Porphyrin biosynthesis</keyword>
<evidence type="ECO:0000256" key="2">
    <source>
        <dbReference type="ARBA" id="ARBA00008133"/>
    </source>
</evidence>
<dbReference type="OrthoDB" id="9787650at2"/>
<comment type="pathway">
    <text evidence="1 9">Porphyrin-containing compound metabolism; protoporphyrin-IX biosynthesis; coproporphyrinogen-III from 5-aminolevulinate: step 3/4.</text>
</comment>
<feature type="domain" description="Tetrapyrrole biosynthesis uroporphyrinogen III synthase" evidence="10">
    <location>
        <begin position="20"/>
        <end position="260"/>
    </location>
</feature>
<dbReference type="PANTHER" id="PTHR38042">
    <property type="entry name" value="UROPORPHYRINOGEN-III SYNTHASE, CHLOROPLASTIC"/>
    <property type="match status" value="1"/>
</dbReference>
<sequence>MPAALPRRAIVTRPARDAAQWVADLQQRGVPAVALPLIAIGPATQPALQAALQQARADLGRWRALMFVSGNAVHYFFASESAAALDPSALSAIKTRAWAPGPGTRQALRDAGVAAAAIDSPAPDAAQFDSEALWQQVQAQVRPGDRVLIVRGTTPEAAAGPGAAGGRGRDWLARQIEAAGGQVDFVAVYERGAPRLDAAQLALAQQAAHDGSVWLLSSSEAIAHLSAAVPGQDWQRAHALCTHPRIAEAARTLGFGVVNECRPALSDVVASIESLHEF</sequence>
<dbReference type="InterPro" id="IPR003754">
    <property type="entry name" value="4pyrrol_synth_uPrphyn_synth"/>
</dbReference>
<gene>
    <name evidence="11" type="ORF">SAMN04489711_107133</name>
</gene>
<name>A0A1I2EHZ9_9BURK</name>
<evidence type="ECO:0000313" key="11">
    <source>
        <dbReference type="EMBL" id="SFE92379.1"/>
    </source>
</evidence>
<proteinExistence type="inferred from homology"/>
<evidence type="ECO:0000256" key="5">
    <source>
        <dbReference type="ARBA" id="ARBA00023244"/>
    </source>
</evidence>
<dbReference type="Proteomes" id="UP000199119">
    <property type="component" value="Unassembled WGS sequence"/>
</dbReference>
<evidence type="ECO:0000256" key="1">
    <source>
        <dbReference type="ARBA" id="ARBA00004772"/>
    </source>
</evidence>
<dbReference type="GO" id="GO:0006780">
    <property type="term" value="P:uroporphyrinogen III biosynthetic process"/>
    <property type="evidence" value="ECO:0007669"/>
    <property type="project" value="UniProtKB-UniRule"/>
</dbReference>
<comment type="function">
    <text evidence="6 9">Catalyzes cyclization of the linear tetrapyrrole, hydroxymethylbilane, to the macrocyclic uroporphyrinogen III.</text>
</comment>
<dbReference type="EMBL" id="FONX01000007">
    <property type="protein sequence ID" value="SFE92379.1"/>
    <property type="molecule type" value="Genomic_DNA"/>
</dbReference>
<dbReference type="GO" id="GO:0006782">
    <property type="term" value="P:protoporphyrinogen IX biosynthetic process"/>
    <property type="evidence" value="ECO:0007669"/>
    <property type="project" value="UniProtKB-UniRule"/>
</dbReference>
<dbReference type="SUPFAM" id="SSF69618">
    <property type="entry name" value="HemD-like"/>
    <property type="match status" value="1"/>
</dbReference>
<evidence type="ECO:0000256" key="4">
    <source>
        <dbReference type="ARBA" id="ARBA00023239"/>
    </source>
</evidence>
<dbReference type="Pfam" id="PF02602">
    <property type="entry name" value="HEM4"/>
    <property type="match status" value="1"/>
</dbReference>
<reference evidence="12" key="1">
    <citation type="submission" date="2016-10" db="EMBL/GenBank/DDBJ databases">
        <authorList>
            <person name="Varghese N."/>
            <person name="Submissions S."/>
        </authorList>
    </citation>
    <scope>NUCLEOTIDE SEQUENCE [LARGE SCALE GENOMIC DNA]</scope>
    <source>
        <strain evidence="12">DSM 27981</strain>
    </source>
</reference>
<evidence type="ECO:0000256" key="6">
    <source>
        <dbReference type="ARBA" id="ARBA00037589"/>
    </source>
</evidence>
<evidence type="ECO:0000259" key="10">
    <source>
        <dbReference type="Pfam" id="PF02602"/>
    </source>
</evidence>
<dbReference type="UniPathway" id="UPA00251">
    <property type="reaction ID" value="UER00320"/>
</dbReference>
<dbReference type="InterPro" id="IPR036108">
    <property type="entry name" value="4pyrrol_syn_uPrphyn_synt_sf"/>
</dbReference>
<dbReference type="EC" id="4.2.1.75" evidence="3 9"/>
<protein>
    <recommendedName>
        <fullName evidence="7 9">Uroporphyrinogen-III synthase</fullName>
        <ecNumber evidence="3 9">4.2.1.75</ecNumber>
    </recommendedName>
</protein>